<dbReference type="Proteomes" id="UP001162734">
    <property type="component" value="Chromosome"/>
</dbReference>
<dbReference type="InterPro" id="IPR036291">
    <property type="entry name" value="NAD(P)-bd_dom_sf"/>
</dbReference>
<organism evidence="6 7">
    <name type="scientific">Anaeromyxobacter paludicola</name>
    <dbReference type="NCBI Taxonomy" id="2918171"/>
    <lineage>
        <taxon>Bacteria</taxon>
        <taxon>Pseudomonadati</taxon>
        <taxon>Myxococcota</taxon>
        <taxon>Myxococcia</taxon>
        <taxon>Myxococcales</taxon>
        <taxon>Cystobacterineae</taxon>
        <taxon>Anaeromyxobacteraceae</taxon>
        <taxon>Anaeromyxobacter</taxon>
    </lineage>
</organism>
<dbReference type="Pfam" id="PF01370">
    <property type="entry name" value="Epimerase"/>
    <property type="match status" value="1"/>
</dbReference>
<keyword evidence="2" id="KW-0210">Decarboxylase</keyword>
<keyword evidence="4" id="KW-0456">Lyase</keyword>
<proteinExistence type="predicted"/>
<sequence length="347" mass="37050">MENPLARDLDGVLSEAREAFEALRGARLFVTGGTGFFGGWLLESLAWADARLDLGVEAVVLTRDPGAFRARRPHLAGARGVSLLRGDVASFAFPEGRFTHVVHAATPASAQLNLEQPLVMLDTILAGTRRVLDFTAASGAGRLLFTSSGAVYGRQPPELERVPEDSRLSPDPNAPASAYGEGKRAAELLCAIYAARHGFTAVDARCWAFAGPYLPLDGTYAIGNFVRDALRGGPIRVGGDGTPWRSYLYGADLAAWLWTLLAKGQGGRAYHVGAEEAITIAGLARLVAEVLGVEAGVELARAPEPGRPAERYVPSTRRTREELGVRATVGLEEAIRRTAAWASRPPR</sequence>
<comment type="cofactor">
    <cofactor evidence="1">
        <name>NAD(+)</name>
        <dbReference type="ChEBI" id="CHEBI:57540"/>
    </cofactor>
</comment>
<dbReference type="SUPFAM" id="SSF51735">
    <property type="entry name" value="NAD(P)-binding Rossmann-fold domains"/>
    <property type="match status" value="1"/>
</dbReference>
<name>A0ABN6N1X2_9BACT</name>
<feature type="domain" description="NAD-dependent epimerase/dehydratase" evidence="5">
    <location>
        <begin position="29"/>
        <end position="273"/>
    </location>
</feature>
<keyword evidence="3" id="KW-0520">NAD</keyword>
<accession>A0ABN6N1X2</accession>
<dbReference type="Gene3D" id="3.40.50.720">
    <property type="entry name" value="NAD(P)-binding Rossmann-like Domain"/>
    <property type="match status" value="1"/>
</dbReference>
<dbReference type="PANTHER" id="PTHR43078">
    <property type="entry name" value="UDP-GLUCURONIC ACID DECARBOXYLASE-RELATED"/>
    <property type="match status" value="1"/>
</dbReference>
<dbReference type="RefSeq" id="WP_248343769.1">
    <property type="nucleotide sequence ID" value="NZ_AP025592.1"/>
</dbReference>
<evidence type="ECO:0000256" key="1">
    <source>
        <dbReference type="ARBA" id="ARBA00001911"/>
    </source>
</evidence>
<gene>
    <name evidence="6" type="ORF">AMPC_02790</name>
</gene>
<evidence type="ECO:0000256" key="3">
    <source>
        <dbReference type="ARBA" id="ARBA00023027"/>
    </source>
</evidence>
<evidence type="ECO:0000259" key="5">
    <source>
        <dbReference type="Pfam" id="PF01370"/>
    </source>
</evidence>
<dbReference type="InterPro" id="IPR044516">
    <property type="entry name" value="UXS-like"/>
</dbReference>
<evidence type="ECO:0000256" key="2">
    <source>
        <dbReference type="ARBA" id="ARBA00022793"/>
    </source>
</evidence>
<dbReference type="EMBL" id="AP025592">
    <property type="protein sequence ID" value="BDG07166.1"/>
    <property type="molecule type" value="Genomic_DNA"/>
</dbReference>
<evidence type="ECO:0000313" key="6">
    <source>
        <dbReference type="EMBL" id="BDG07166.1"/>
    </source>
</evidence>
<evidence type="ECO:0000256" key="4">
    <source>
        <dbReference type="ARBA" id="ARBA00023239"/>
    </source>
</evidence>
<reference evidence="7" key="1">
    <citation type="journal article" date="2022" name="Int. J. Syst. Evol. Microbiol.">
        <title>Anaeromyxobacter oryzae sp. nov., Anaeromyxobacter diazotrophicus sp. nov. and Anaeromyxobacter paludicola sp. nov., isolated from paddy soils.</title>
        <authorList>
            <person name="Itoh H."/>
            <person name="Xu Z."/>
            <person name="Mise K."/>
            <person name="Masuda Y."/>
            <person name="Ushijima N."/>
            <person name="Hayakawa C."/>
            <person name="Shiratori Y."/>
            <person name="Senoo K."/>
        </authorList>
    </citation>
    <scope>NUCLEOTIDE SEQUENCE [LARGE SCALE GENOMIC DNA]</scope>
    <source>
        <strain evidence="7">Red630</strain>
    </source>
</reference>
<dbReference type="InterPro" id="IPR001509">
    <property type="entry name" value="Epimerase_deHydtase"/>
</dbReference>
<protein>
    <submittedName>
        <fullName evidence="6">dTDP-glucose 4,6-dehydratase</fullName>
    </submittedName>
</protein>
<keyword evidence="7" id="KW-1185">Reference proteome</keyword>
<dbReference type="PANTHER" id="PTHR43078:SF6">
    <property type="entry name" value="UDP-GLUCURONIC ACID DECARBOXYLASE 1"/>
    <property type="match status" value="1"/>
</dbReference>
<evidence type="ECO:0000313" key="7">
    <source>
        <dbReference type="Proteomes" id="UP001162734"/>
    </source>
</evidence>